<accession>A0ABP8GL41</accession>
<dbReference type="InterPro" id="IPR001466">
    <property type="entry name" value="Beta-lactam-related"/>
</dbReference>
<protein>
    <submittedName>
        <fullName evidence="3">Serine hydrolase</fullName>
    </submittedName>
</protein>
<dbReference type="SUPFAM" id="SSF56601">
    <property type="entry name" value="beta-lactamase/transpeptidase-like"/>
    <property type="match status" value="1"/>
</dbReference>
<name>A0ABP8GL41_9BACT</name>
<dbReference type="PROSITE" id="PS51257">
    <property type="entry name" value="PROKAR_LIPOPROTEIN"/>
    <property type="match status" value="1"/>
</dbReference>
<dbReference type="InterPro" id="IPR012338">
    <property type="entry name" value="Beta-lactam/transpept-like"/>
</dbReference>
<evidence type="ECO:0000256" key="1">
    <source>
        <dbReference type="SAM" id="SignalP"/>
    </source>
</evidence>
<feature type="domain" description="Beta-lactamase-related" evidence="2">
    <location>
        <begin position="76"/>
        <end position="342"/>
    </location>
</feature>
<evidence type="ECO:0000313" key="4">
    <source>
        <dbReference type="Proteomes" id="UP001501725"/>
    </source>
</evidence>
<evidence type="ECO:0000259" key="2">
    <source>
        <dbReference type="Pfam" id="PF00144"/>
    </source>
</evidence>
<feature type="signal peptide" evidence="1">
    <location>
        <begin position="1"/>
        <end position="23"/>
    </location>
</feature>
<dbReference type="Pfam" id="PF00144">
    <property type="entry name" value="Beta-lactamase"/>
    <property type="match status" value="1"/>
</dbReference>
<organism evidence="3 4">
    <name type="scientific">Flaviaesturariibacter amylovorans</name>
    <dbReference type="NCBI Taxonomy" id="1084520"/>
    <lineage>
        <taxon>Bacteria</taxon>
        <taxon>Pseudomonadati</taxon>
        <taxon>Bacteroidota</taxon>
        <taxon>Chitinophagia</taxon>
        <taxon>Chitinophagales</taxon>
        <taxon>Chitinophagaceae</taxon>
        <taxon>Flaviaestuariibacter</taxon>
    </lineage>
</organism>
<feature type="chain" id="PRO_5045903199" evidence="1">
    <location>
        <begin position="24"/>
        <end position="365"/>
    </location>
</feature>
<comment type="caution">
    <text evidence="3">The sequence shown here is derived from an EMBL/GenBank/DDBJ whole genome shotgun (WGS) entry which is preliminary data.</text>
</comment>
<dbReference type="EMBL" id="BAABGY010000006">
    <property type="protein sequence ID" value="GAA4326353.1"/>
    <property type="molecule type" value="Genomic_DNA"/>
</dbReference>
<dbReference type="RefSeq" id="WP_345254762.1">
    <property type="nucleotide sequence ID" value="NZ_BAABGY010000006.1"/>
</dbReference>
<dbReference type="PANTHER" id="PTHR43283:SF7">
    <property type="entry name" value="BETA-LACTAMASE-RELATED DOMAIN-CONTAINING PROTEIN"/>
    <property type="match status" value="1"/>
</dbReference>
<evidence type="ECO:0000313" key="3">
    <source>
        <dbReference type="EMBL" id="GAA4326353.1"/>
    </source>
</evidence>
<dbReference type="Proteomes" id="UP001501725">
    <property type="component" value="Unassembled WGS sequence"/>
</dbReference>
<keyword evidence="3" id="KW-0378">Hydrolase</keyword>
<dbReference type="Gene3D" id="3.40.710.10">
    <property type="entry name" value="DD-peptidase/beta-lactamase superfamily"/>
    <property type="match status" value="1"/>
</dbReference>
<sequence length="365" mass="39355">MTRPLLFCALLLALLSCKKNTHDDPPPVTPPVAPAAAYFPPSGSPAWETIAPATAGWNSAALDTLAPWLQSKNTKAFIILKNGRIAYEKYFGTFSADSNWYWASAGKTATALLAGIAVQEGRLNIDNKVSQYLGTGWTSAPLAKENLITVKHLLTMTSGLDDAVADDDCTTPACLRYRADAGTRWAYHNGAHNKLHDVIEVATGVSYNQYFAQRVRDRIGMNGLWFMSGYNLIYGSTARSAARFGLLLQHMGQWSGTSIADSGWLATQVNSTQALNASYGYLTWLNGKSSFMVPQTQQTFPGALLPQAPADLFAALGKNDQKIYVSRAHGLVVVRLGNAAGGVTLASSGFDNELWGKLRTVIGGW</sequence>
<proteinExistence type="predicted"/>
<dbReference type="PANTHER" id="PTHR43283">
    <property type="entry name" value="BETA-LACTAMASE-RELATED"/>
    <property type="match status" value="1"/>
</dbReference>
<keyword evidence="1" id="KW-0732">Signal</keyword>
<reference evidence="4" key="1">
    <citation type="journal article" date="2019" name="Int. J. Syst. Evol. Microbiol.">
        <title>The Global Catalogue of Microorganisms (GCM) 10K type strain sequencing project: providing services to taxonomists for standard genome sequencing and annotation.</title>
        <authorList>
            <consortium name="The Broad Institute Genomics Platform"/>
            <consortium name="The Broad Institute Genome Sequencing Center for Infectious Disease"/>
            <person name="Wu L."/>
            <person name="Ma J."/>
        </authorList>
    </citation>
    <scope>NUCLEOTIDE SEQUENCE [LARGE SCALE GENOMIC DNA]</scope>
    <source>
        <strain evidence="4">JCM 17919</strain>
    </source>
</reference>
<dbReference type="GO" id="GO:0016787">
    <property type="term" value="F:hydrolase activity"/>
    <property type="evidence" value="ECO:0007669"/>
    <property type="project" value="UniProtKB-KW"/>
</dbReference>
<gene>
    <name evidence="3" type="ORF">GCM10023184_14960</name>
</gene>
<keyword evidence="4" id="KW-1185">Reference proteome</keyword>
<dbReference type="InterPro" id="IPR050789">
    <property type="entry name" value="Diverse_Enzym_Activities"/>
</dbReference>